<organism evidence="3 4">
    <name type="scientific">Aristolochia fimbriata</name>
    <name type="common">White veined hardy Dutchman's pipe vine</name>
    <dbReference type="NCBI Taxonomy" id="158543"/>
    <lineage>
        <taxon>Eukaryota</taxon>
        <taxon>Viridiplantae</taxon>
        <taxon>Streptophyta</taxon>
        <taxon>Embryophyta</taxon>
        <taxon>Tracheophyta</taxon>
        <taxon>Spermatophyta</taxon>
        <taxon>Magnoliopsida</taxon>
        <taxon>Magnoliidae</taxon>
        <taxon>Piperales</taxon>
        <taxon>Aristolochiaceae</taxon>
        <taxon>Aristolochia</taxon>
    </lineage>
</organism>
<dbReference type="SUPFAM" id="SSF143503">
    <property type="entry name" value="PUG domain-like"/>
    <property type="match status" value="1"/>
</dbReference>
<dbReference type="Pfam" id="PF09409">
    <property type="entry name" value="PUB"/>
    <property type="match status" value="1"/>
</dbReference>
<gene>
    <name evidence="3" type="ORF">H6P81_007980</name>
</gene>
<feature type="compositionally biased region" description="Basic and acidic residues" evidence="1">
    <location>
        <begin position="355"/>
        <end position="377"/>
    </location>
</feature>
<dbReference type="Proteomes" id="UP000825729">
    <property type="component" value="Unassembled WGS sequence"/>
</dbReference>
<dbReference type="AlphaFoldDB" id="A0AAV7F304"/>
<dbReference type="SUPFAM" id="SSF54236">
    <property type="entry name" value="Ubiquitin-like"/>
    <property type="match status" value="1"/>
</dbReference>
<dbReference type="InterPro" id="IPR013536">
    <property type="entry name" value="WLM_dom"/>
</dbReference>
<dbReference type="PROSITE" id="PS51397">
    <property type="entry name" value="WLM"/>
    <property type="match status" value="1"/>
</dbReference>
<comment type="caution">
    <text evidence="3">The sequence shown here is derived from an EMBL/GenBank/DDBJ whole genome shotgun (WGS) entry which is preliminary data.</text>
</comment>
<dbReference type="InterPro" id="IPR029071">
    <property type="entry name" value="Ubiquitin-like_domsf"/>
</dbReference>
<accession>A0AAV7F304</accession>
<dbReference type="PANTHER" id="PTHR47796:SF1">
    <property type="entry name" value="OS08G0500800 PROTEIN"/>
    <property type="match status" value="1"/>
</dbReference>
<evidence type="ECO:0000259" key="2">
    <source>
        <dbReference type="PROSITE" id="PS51397"/>
    </source>
</evidence>
<dbReference type="SMART" id="SM00580">
    <property type="entry name" value="PUG"/>
    <property type="match status" value="1"/>
</dbReference>
<dbReference type="PANTHER" id="PTHR47796">
    <property type="entry name" value="ZINC METALLOPROTEINASE-LIKE PROTEIN"/>
    <property type="match status" value="1"/>
</dbReference>
<dbReference type="Pfam" id="PF08325">
    <property type="entry name" value="WLM"/>
    <property type="match status" value="1"/>
</dbReference>
<dbReference type="Gene3D" id="3.10.20.90">
    <property type="entry name" value="Phosphatidylinositol 3-kinase Catalytic Subunit, Chain A, domain 1"/>
    <property type="match status" value="1"/>
</dbReference>
<protein>
    <recommendedName>
        <fullName evidence="2">WLM domain-containing protein</fullName>
    </recommendedName>
</protein>
<keyword evidence="4" id="KW-1185">Reference proteome</keyword>
<evidence type="ECO:0000256" key="1">
    <source>
        <dbReference type="SAM" id="MobiDB-lite"/>
    </source>
</evidence>
<dbReference type="CDD" id="cd10463">
    <property type="entry name" value="PUB_WLM"/>
    <property type="match status" value="1"/>
</dbReference>
<feature type="domain" description="WLM" evidence="2">
    <location>
        <begin position="135"/>
        <end position="323"/>
    </location>
</feature>
<feature type="region of interest" description="Disordered" evidence="1">
    <location>
        <begin position="518"/>
        <end position="537"/>
    </location>
</feature>
<evidence type="ECO:0000313" key="4">
    <source>
        <dbReference type="Proteomes" id="UP000825729"/>
    </source>
</evidence>
<feature type="compositionally biased region" description="Acidic residues" evidence="1">
    <location>
        <begin position="407"/>
        <end position="426"/>
    </location>
</feature>
<dbReference type="InterPro" id="IPR018997">
    <property type="entry name" value="PUB_domain"/>
</dbReference>
<name>A0AAV7F304_ARIFI</name>
<feature type="region of interest" description="Disordered" evidence="1">
    <location>
        <begin position="328"/>
        <end position="446"/>
    </location>
</feature>
<reference evidence="3 4" key="1">
    <citation type="submission" date="2021-07" db="EMBL/GenBank/DDBJ databases">
        <title>The Aristolochia fimbriata genome: insights into angiosperm evolution, floral development and chemical biosynthesis.</title>
        <authorList>
            <person name="Jiao Y."/>
        </authorList>
    </citation>
    <scope>NUCLEOTIDE SEQUENCE [LARGE SCALE GENOMIC DNA]</scope>
    <source>
        <strain evidence="3">IBCAS-2021</strain>
        <tissue evidence="3">Leaf</tissue>
    </source>
</reference>
<sequence>MAEEQKTLSMSVIWRGKQLLVELDSKSTIKALGYELQRLTNVRPDTMRLLVPHSGKGSGLLIPFSEEHSRLSLQDINVIEGKSIRMMGVFEDEIEAVSINNTKPDLRIIGFDEEERRQRQRQLNKHQASSKLPQGTYIFCDFRTLQIPGIELNPPPLEALRIMHKLASDPGIVAIMNKHRWRVGIMTEMAPEGYVGISPKCLLGFNKNHGEEISLRLRTDDLKGFRKYESIKKTLLHELAHMVYGDHDANFYALDRQLNQEAASLDWTKSKSHTLSGFKRSDDFEEEFHAEGGSGVQKLGGKSSNLYISARDSSVAAAYDRLLNVSKAYEPDPDDFLPGATRVKASMPTNGIHIDLSRNKEHKEPDPDGSLEMKHSAEPNPDDGLDMKQSLEPDPDDGLDKKQSSEPDPDDALSMEQNSEPDPDDSLVDRVGMPGGLSICNEPDPDDSELVKLSEVVNEANSQTVNMVKRAVFHKIQKKLEAQYSSSEKIRPETCDLAFTPARKSVCGYSEPRLGAPDAASTISGTSVEQIDEPDPDDKMEIDSSSYASVSHGFSQPEKQSIEVIEDPVSAICNRLQKAVESIRFEVTPMVAASILQTLFKIIRNVIEHPDDTKFRRLRKANPVFQKNVASCKAAMEVLFIVGFYEDVVIDEIGRSEAYLVLKRNDPGLLWLAKSSLETSVA</sequence>
<evidence type="ECO:0000313" key="3">
    <source>
        <dbReference type="EMBL" id="KAG9455076.1"/>
    </source>
</evidence>
<dbReference type="InterPro" id="IPR036339">
    <property type="entry name" value="PUB-like_dom_sf"/>
</dbReference>
<proteinExistence type="predicted"/>
<dbReference type="EMBL" id="JAINDJ010000003">
    <property type="protein sequence ID" value="KAG9455076.1"/>
    <property type="molecule type" value="Genomic_DNA"/>
</dbReference>
<dbReference type="Gene3D" id="1.20.58.2190">
    <property type="match status" value="1"/>
</dbReference>